<sequence>MRPKRIKPENECKIWSCRALRAKDSELCEICQDRVISYLSTPKGFENV</sequence>
<evidence type="ECO:0000313" key="1">
    <source>
        <dbReference type="EMBL" id="QJH93104.1"/>
    </source>
</evidence>
<dbReference type="AlphaFoldDB" id="A0A6M3X5P8"/>
<proteinExistence type="predicted"/>
<organism evidence="1">
    <name type="scientific">viral metagenome</name>
    <dbReference type="NCBI Taxonomy" id="1070528"/>
    <lineage>
        <taxon>unclassified sequences</taxon>
        <taxon>metagenomes</taxon>
        <taxon>organismal metagenomes</taxon>
    </lineage>
</organism>
<protein>
    <submittedName>
        <fullName evidence="1">Uncharacterized protein</fullName>
    </submittedName>
</protein>
<name>A0A6M3X5P8_9ZZZZ</name>
<reference evidence="1" key="1">
    <citation type="submission" date="2020-03" db="EMBL/GenBank/DDBJ databases">
        <title>The deep terrestrial virosphere.</title>
        <authorList>
            <person name="Holmfeldt K."/>
            <person name="Nilsson E."/>
            <person name="Simone D."/>
            <person name="Lopez-Fernandez M."/>
            <person name="Wu X."/>
            <person name="de Brujin I."/>
            <person name="Lundin D."/>
            <person name="Andersson A."/>
            <person name="Bertilsson S."/>
            <person name="Dopson M."/>
        </authorList>
    </citation>
    <scope>NUCLEOTIDE SEQUENCE</scope>
    <source>
        <strain evidence="1">MM171B02765</strain>
    </source>
</reference>
<dbReference type="EMBL" id="MT143946">
    <property type="protein sequence ID" value="QJH93104.1"/>
    <property type="molecule type" value="Genomic_DNA"/>
</dbReference>
<gene>
    <name evidence="1" type="ORF">MM171B02765_0011</name>
</gene>
<accession>A0A6M3X5P8</accession>